<dbReference type="Proteomes" id="UP000186096">
    <property type="component" value="Unassembled WGS sequence"/>
</dbReference>
<evidence type="ECO:0000313" key="4">
    <source>
        <dbReference type="Proteomes" id="UP000186096"/>
    </source>
</evidence>
<dbReference type="CDD" id="cd02588">
    <property type="entry name" value="HAD_L2-DEX"/>
    <property type="match status" value="1"/>
</dbReference>
<dbReference type="SUPFAM" id="SSF56784">
    <property type="entry name" value="HAD-like"/>
    <property type="match status" value="1"/>
</dbReference>
<proteinExistence type="inferred from homology"/>
<accession>A0A1N7GN23</accession>
<evidence type="ECO:0000256" key="2">
    <source>
        <dbReference type="ARBA" id="ARBA00022801"/>
    </source>
</evidence>
<dbReference type="SFLD" id="SFLDS00003">
    <property type="entry name" value="Haloacid_Dehalogenase"/>
    <property type="match status" value="1"/>
</dbReference>
<dbReference type="InterPro" id="IPR051540">
    <property type="entry name" value="S-2-haloacid_dehalogenase"/>
</dbReference>
<comment type="similarity">
    <text evidence="1">Belongs to the HAD-like hydrolase superfamily. S-2-haloalkanoic acid dehalogenase family.</text>
</comment>
<dbReference type="InterPro" id="IPR023198">
    <property type="entry name" value="PGP-like_dom2"/>
</dbReference>
<reference evidence="4" key="1">
    <citation type="submission" date="2017-01" db="EMBL/GenBank/DDBJ databases">
        <authorList>
            <person name="Varghese N."/>
            <person name="Submissions S."/>
        </authorList>
    </citation>
    <scope>NUCLEOTIDE SEQUENCE [LARGE SCALE GENOMIC DNA]</scope>
    <source>
        <strain evidence="4">ATCC 12950</strain>
    </source>
</reference>
<dbReference type="GO" id="GO:0019120">
    <property type="term" value="F:hydrolase activity, acting on acid halide bonds, in C-halide compounds"/>
    <property type="evidence" value="ECO:0007669"/>
    <property type="project" value="InterPro"/>
</dbReference>
<name>A0A1N7GN23_9ACTN</name>
<dbReference type="Gene3D" id="1.10.150.240">
    <property type="entry name" value="Putative phosphatase, domain 2"/>
    <property type="match status" value="1"/>
</dbReference>
<keyword evidence="4" id="KW-1185">Reference proteome</keyword>
<organism evidence="3 4">
    <name type="scientific">Microbispora rosea</name>
    <dbReference type="NCBI Taxonomy" id="58117"/>
    <lineage>
        <taxon>Bacteria</taxon>
        <taxon>Bacillati</taxon>
        <taxon>Actinomycetota</taxon>
        <taxon>Actinomycetes</taxon>
        <taxon>Streptosporangiales</taxon>
        <taxon>Streptosporangiaceae</taxon>
        <taxon>Microbispora</taxon>
    </lineage>
</organism>
<dbReference type="SFLD" id="SFLDG01129">
    <property type="entry name" value="C1.5:_HAD__Beta-PGM__Phosphata"/>
    <property type="match status" value="1"/>
</dbReference>
<dbReference type="Pfam" id="PF00702">
    <property type="entry name" value="Hydrolase"/>
    <property type="match status" value="1"/>
</dbReference>
<dbReference type="InterPro" id="IPR023214">
    <property type="entry name" value="HAD_sf"/>
</dbReference>
<gene>
    <name evidence="3" type="ORF">SAMN05421833_13096</name>
</gene>
<dbReference type="InterPro" id="IPR036412">
    <property type="entry name" value="HAD-like_sf"/>
</dbReference>
<sequence length="253" mass="27756">MECVVMAGDHNGAAPMNDEIAHGVAHGEPSILVFDVNETLIDFESMNPLFQRVFGDARVMREWLGHLFMYSMTITAAGLYEQFFTLGQGLLRMLGDIHGVKVTDSDTEQIRRGMLTMPAHPDVEVGLTRLADAGFRLVTLTNSPLDPGGRSPLEHAGLAHFFERQFSVDAVRAYKPAPRAYHLVTQSLRVPPASCFMVAAHLWDTMGAQSCGYTAGLITRPGNALLPVESLPRPNLVASDLPGLADQLIRFRR</sequence>
<dbReference type="NCBIfam" id="TIGR01493">
    <property type="entry name" value="HAD-SF-IA-v2"/>
    <property type="match status" value="1"/>
</dbReference>
<dbReference type="NCBIfam" id="TIGR01428">
    <property type="entry name" value="HAD_type_II"/>
    <property type="match status" value="1"/>
</dbReference>
<keyword evidence="2" id="KW-0378">Hydrolase</keyword>
<evidence type="ECO:0000313" key="3">
    <source>
        <dbReference type="EMBL" id="SIS14001.1"/>
    </source>
</evidence>
<dbReference type="PANTHER" id="PTHR43316">
    <property type="entry name" value="HYDROLASE, HALOACID DELAHOGENASE-RELATED"/>
    <property type="match status" value="1"/>
</dbReference>
<dbReference type="InterPro" id="IPR006439">
    <property type="entry name" value="HAD-SF_hydro_IA"/>
</dbReference>
<dbReference type="PRINTS" id="PR00413">
    <property type="entry name" value="HADHALOGNASE"/>
</dbReference>
<dbReference type="InterPro" id="IPR006328">
    <property type="entry name" value="2-HAD"/>
</dbReference>
<dbReference type="Gene3D" id="3.40.50.1000">
    <property type="entry name" value="HAD superfamily/HAD-like"/>
    <property type="match status" value="1"/>
</dbReference>
<dbReference type="STRING" id="58117.SAMN05421833_13096"/>
<dbReference type="RefSeq" id="WP_387075602.1">
    <property type="nucleotide sequence ID" value="NZ_JBIAUA010000019.1"/>
</dbReference>
<protein>
    <submittedName>
        <fullName evidence="3">2-haloacid dehalogenase</fullName>
    </submittedName>
</protein>
<evidence type="ECO:0000256" key="1">
    <source>
        <dbReference type="ARBA" id="ARBA00008106"/>
    </source>
</evidence>
<dbReference type="AlphaFoldDB" id="A0A1N7GN23"/>
<dbReference type="EMBL" id="FTNI01000030">
    <property type="protein sequence ID" value="SIS14001.1"/>
    <property type="molecule type" value="Genomic_DNA"/>
</dbReference>
<dbReference type="PANTHER" id="PTHR43316:SF3">
    <property type="entry name" value="HALOACID DEHALOGENASE, TYPE II (AFU_ORTHOLOGUE AFUA_2G07750)-RELATED"/>
    <property type="match status" value="1"/>
</dbReference>